<dbReference type="EMBL" id="AWSO01001434">
    <property type="protein sequence ID" value="ESK83833.1"/>
    <property type="molecule type" value="Genomic_DNA"/>
</dbReference>
<evidence type="ECO:0000256" key="1">
    <source>
        <dbReference type="SAM" id="MobiDB-lite"/>
    </source>
</evidence>
<comment type="caution">
    <text evidence="3">The sequence shown here is derived from an EMBL/GenBank/DDBJ whole genome shotgun (WGS) entry which is preliminary data.</text>
</comment>
<dbReference type="AlphaFoldDB" id="V2WAK1"/>
<evidence type="ECO:0000313" key="3">
    <source>
        <dbReference type="EMBL" id="ESK83833.1"/>
    </source>
</evidence>
<dbReference type="KEGG" id="mrr:Moror_13516"/>
<reference evidence="3 4" key="1">
    <citation type="journal article" date="2014" name="BMC Genomics">
        <title>Genome and secretome analysis of the hemibiotrophic fungal pathogen, Moniliophthora roreri, which causes frosty pod rot disease of cacao: mechanisms of the biotrophic and necrotrophic phases.</title>
        <authorList>
            <person name="Meinhardt L.W."/>
            <person name="Costa G.G.L."/>
            <person name="Thomazella D.P.T."/>
            <person name="Teixeira P.J.P.L."/>
            <person name="Carazzolle M.F."/>
            <person name="Schuster S.C."/>
            <person name="Carlson J.E."/>
            <person name="Guiltinan M.J."/>
            <person name="Mieczkowski P."/>
            <person name="Farmer A."/>
            <person name="Ramaraj T."/>
            <person name="Crozier J."/>
            <person name="Davis R.E."/>
            <person name="Shao J."/>
            <person name="Melnick R.L."/>
            <person name="Pereira G.A.G."/>
            <person name="Bailey B.A."/>
        </authorList>
    </citation>
    <scope>NUCLEOTIDE SEQUENCE [LARGE SCALE GENOMIC DNA]</scope>
    <source>
        <strain evidence="3 4">MCA 2997</strain>
    </source>
</reference>
<dbReference type="HOGENOM" id="CLU_329841_0_0_1"/>
<dbReference type="InterPro" id="IPR008991">
    <property type="entry name" value="Translation_prot_SH3-like_sf"/>
</dbReference>
<dbReference type="SMART" id="SM00739">
    <property type="entry name" value="KOW"/>
    <property type="match status" value="1"/>
</dbReference>
<dbReference type="Pfam" id="PF00467">
    <property type="entry name" value="KOW"/>
    <property type="match status" value="1"/>
</dbReference>
<gene>
    <name evidence="3" type="ORF">Moror_13516</name>
</gene>
<dbReference type="Proteomes" id="UP000017559">
    <property type="component" value="Unassembled WGS sequence"/>
</dbReference>
<dbReference type="SUPFAM" id="SSF50104">
    <property type="entry name" value="Translation proteins SH3-like domain"/>
    <property type="match status" value="1"/>
</dbReference>
<accession>V2WAK1</accession>
<sequence length="870" mass="99243">MSIAGPSSIKAVLGKEKSSVLQYLDVEAMVESNDEWESEHKEDDDYFIDDAGPQIEDEAKFLEDMVKKWQGKLPRPSLMNDNHDCNEIQHPEHSVLARFSGLNSSNDLIPSSSSQGTRTPFRGGKHSRLTGNPVPLARDLPSKAPPHIFGKVNWKKKKQHAVHSLASLKPFIPCAGPLRQQLLASWSTWASRRHGISKDAAPLCLLSTGEWVLIHWGRYKEDVGLVWKTKTAKSGEKGYLVWLVPWLDHNQQLNPIVHLVPQVQMWDSDNKKEKDAEMELLAHSMWVGKGTQAQKRKLKTQPPPNLFNPDHHPCTEVTAVGTNADRFKDPKFQYVIPSNFTNIQWNQKDDYTFVFQGNTFVFGLLVKFFSEQVLYLANSMSAELYFLFSICCHPIVWWFPVPQPDSWHFEVGDYVVCDQPNMPVYLYGWFVEMSNDRHCIIDLGYGEEEHLRVVLAQYLKKVFEPGDYVKVVSGPHQGREGLILEKLNSFIGVLEVHGHSTQVDFFVHVNSVQQTKQSFTQVDIPWRNVHVLILKQGRYKNMNGVVKDILQSRSHVALFVSVYISDLDCTEKFRYPEVMELESKKPLLVFQPLTESQKPWFALYWDIYNCSSGVVPWIGTWVHIVKRHHKKLQVVTLGQMNPHIKVDYAHICEIVTGKPLESYRPLYADQVFFSLILNLFSSMNVISWKKALNPIDSKCSSTPPPTEMVSDPEWMVTNKDMEEEMIKEDAWGRLGYTDAEGWFEEICTEILVGSRDLNLSTPSSSALSISMQTSVPPSHWILHSKLQGIPIYVEINGGEHNTLQWNDGVSVVPDIDVHSNPIVRSFGDKKVKEIEPNRIAWYRKRPNPSTDVGLLVVVGGEDEHIGKFAR</sequence>
<dbReference type="InterPro" id="IPR005824">
    <property type="entry name" value="KOW"/>
</dbReference>
<evidence type="ECO:0000313" key="4">
    <source>
        <dbReference type="Proteomes" id="UP000017559"/>
    </source>
</evidence>
<feature type="region of interest" description="Disordered" evidence="1">
    <location>
        <begin position="107"/>
        <end position="131"/>
    </location>
</feature>
<dbReference type="OrthoDB" id="3048815at2759"/>
<keyword evidence="4" id="KW-1185">Reference proteome</keyword>
<name>V2WAK1_MONRO</name>
<organism evidence="3 4">
    <name type="scientific">Moniliophthora roreri (strain MCA 2997)</name>
    <name type="common">Cocoa frosty pod rot fungus</name>
    <name type="synonym">Crinipellis roreri</name>
    <dbReference type="NCBI Taxonomy" id="1381753"/>
    <lineage>
        <taxon>Eukaryota</taxon>
        <taxon>Fungi</taxon>
        <taxon>Dikarya</taxon>
        <taxon>Basidiomycota</taxon>
        <taxon>Agaricomycotina</taxon>
        <taxon>Agaricomycetes</taxon>
        <taxon>Agaricomycetidae</taxon>
        <taxon>Agaricales</taxon>
        <taxon>Marasmiineae</taxon>
        <taxon>Marasmiaceae</taxon>
        <taxon>Moniliophthora</taxon>
    </lineage>
</organism>
<protein>
    <recommendedName>
        <fullName evidence="2">KOW domain-containing protein</fullName>
    </recommendedName>
</protein>
<proteinExistence type="predicted"/>
<feature type="domain" description="KOW" evidence="2">
    <location>
        <begin position="462"/>
        <end position="489"/>
    </location>
</feature>
<evidence type="ECO:0000259" key="2">
    <source>
        <dbReference type="SMART" id="SM00739"/>
    </source>
</evidence>